<reference evidence="2 3" key="1">
    <citation type="journal article" date="2017" name="Curr. Biol.">
        <title>The Evolution of Venom by Co-option of Single-Copy Genes.</title>
        <authorList>
            <person name="Martinson E.O."/>
            <person name="Mrinalini"/>
            <person name="Kelkar Y.D."/>
            <person name="Chang C.H."/>
            <person name="Werren J.H."/>
        </authorList>
    </citation>
    <scope>NUCLEOTIDE SEQUENCE [LARGE SCALE GENOMIC DNA]</scope>
    <source>
        <strain evidence="2 3">Alberta</strain>
        <tissue evidence="2">Whole body</tissue>
    </source>
</reference>
<feature type="region of interest" description="Disordered" evidence="1">
    <location>
        <begin position="47"/>
        <end position="84"/>
    </location>
</feature>
<evidence type="ECO:0000313" key="2">
    <source>
        <dbReference type="EMBL" id="OXU23765.1"/>
    </source>
</evidence>
<proteinExistence type="predicted"/>
<sequence>MDLARSCVRLLHSNGRDVQHQFDFQSGGDFRRQIFCGDPADRVLEAQEQQESLADDTAGLGGIGSDRQPDRSRPEQHSRSFARPLPLLSHRLHHLLEPKQFLYTLHHNGLSLLQDIQHASQQGEEETR</sequence>
<dbReference type="Proteomes" id="UP000215335">
    <property type="component" value="Unassembled WGS sequence"/>
</dbReference>
<gene>
    <name evidence="2" type="ORF">TSAR_010299</name>
</gene>
<organism evidence="2 3">
    <name type="scientific">Trichomalopsis sarcophagae</name>
    <dbReference type="NCBI Taxonomy" id="543379"/>
    <lineage>
        <taxon>Eukaryota</taxon>
        <taxon>Metazoa</taxon>
        <taxon>Ecdysozoa</taxon>
        <taxon>Arthropoda</taxon>
        <taxon>Hexapoda</taxon>
        <taxon>Insecta</taxon>
        <taxon>Pterygota</taxon>
        <taxon>Neoptera</taxon>
        <taxon>Endopterygota</taxon>
        <taxon>Hymenoptera</taxon>
        <taxon>Apocrita</taxon>
        <taxon>Proctotrupomorpha</taxon>
        <taxon>Chalcidoidea</taxon>
        <taxon>Pteromalidae</taxon>
        <taxon>Pteromalinae</taxon>
        <taxon>Trichomalopsis</taxon>
    </lineage>
</organism>
<comment type="caution">
    <text evidence="2">The sequence shown here is derived from an EMBL/GenBank/DDBJ whole genome shotgun (WGS) entry which is preliminary data.</text>
</comment>
<dbReference type="EMBL" id="NNAY01001505">
    <property type="protein sequence ID" value="OXU23765.1"/>
    <property type="molecule type" value="Genomic_DNA"/>
</dbReference>
<name>A0A232EZH4_9HYME</name>
<feature type="compositionally biased region" description="Basic and acidic residues" evidence="1">
    <location>
        <begin position="67"/>
        <end position="78"/>
    </location>
</feature>
<evidence type="ECO:0000313" key="3">
    <source>
        <dbReference type="Proteomes" id="UP000215335"/>
    </source>
</evidence>
<keyword evidence="3" id="KW-1185">Reference proteome</keyword>
<protein>
    <submittedName>
        <fullName evidence="2">Uncharacterized protein</fullName>
    </submittedName>
</protein>
<dbReference type="AlphaFoldDB" id="A0A232EZH4"/>
<evidence type="ECO:0000256" key="1">
    <source>
        <dbReference type="SAM" id="MobiDB-lite"/>
    </source>
</evidence>
<accession>A0A232EZH4</accession>